<keyword evidence="2" id="KW-1185">Reference proteome</keyword>
<dbReference type="Proteomes" id="UP000007241">
    <property type="component" value="Unassembled WGS sequence"/>
</dbReference>
<evidence type="ECO:0000313" key="2">
    <source>
        <dbReference type="Proteomes" id="UP000007241"/>
    </source>
</evidence>
<evidence type="ECO:0008006" key="3">
    <source>
        <dbReference type="Google" id="ProtNLM"/>
    </source>
</evidence>
<accession>F4P4Z8</accession>
<dbReference type="GeneID" id="18243424"/>
<dbReference type="HOGENOM" id="CLU_541819_0_0_1"/>
<dbReference type="InParanoid" id="F4P4Z8"/>
<dbReference type="GO" id="GO:0006396">
    <property type="term" value="P:RNA processing"/>
    <property type="evidence" value="ECO:0000318"/>
    <property type="project" value="GO_Central"/>
</dbReference>
<dbReference type="GO" id="GO:0007005">
    <property type="term" value="P:mitochondrion organization"/>
    <property type="evidence" value="ECO:0000318"/>
    <property type="project" value="GO_Central"/>
</dbReference>
<dbReference type="PANTHER" id="PTHR47934">
    <property type="entry name" value="PENTATRICOPEPTIDE REPEAT-CONTAINING PROTEIN PET309, MITOCHONDRIAL"/>
    <property type="match status" value="1"/>
</dbReference>
<dbReference type="PANTHER" id="PTHR47934:SF6">
    <property type="entry name" value="MITOCHONDRIAL GROUP I INTRON SPLICING FACTOR CCM1-RELATED"/>
    <property type="match status" value="1"/>
</dbReference>
<evidence type="ECO:0000313" key="1">
    <source>
        <dbReference type="EMBL" id="EGF79999.1"/>
    </source>
</evidence>
<protein>
    <recommendedName>
        <fullName evidence="3">Pentacotripeptide-repeat region of PRORP domain-containing protein</fullName>
    </recommendedName>
</protein>
<organism evidence="1 2">
    <name type="scientific">Batrachochytrium dendrobatidis (strain JAM81 / FGSC 10211)</name>
    <name type="common">Frog chytrid fungus</name>
    <dbReference type="NCBI Taxonomy" id="684364"/>
    <lineage>
        <taxon>Eukaryota</taxon>
        <taxon>Fungi</taxon>
        <taxon>Fungi incertae sedis</taxon>
        <taxon>Chytridiomycota</taxon>
        <taxon>Chytridiomycota incertae sedis</taxon>
        <taxon>Chytridiomycetes</taxon>
        <taxon>Rhizophydiales</taxon>
        <taxon>Rhizophydiales incertae sedis</taxon>
        <taxon>Batrachochytrium</taxon>
    </lineage>
</organism>
<dbReference type="GO" id="GO:0003729">
    <property type="term" value="F:mRNA binding"/>
    <property type="evidence" value="ECO:0000318"/>
    <property type="project" value="GO_Central"/>
</dbReference>
<dbReference type="InterPro" id="IPR051114">
    <property type="entry name" value="Mito_RNA_Proc_CCM1"/>
</dbReference>
<dbReference type="OrthoDB" id="185373at2759"/>
<gene>
    <name evidence="1" type="ORF">BATDEDRAFT_89261</name>
</gene>
<dbReference type="InterPro" id="IPR011990">
    <property type="entry name" value="TPR-like_helical_dom_sf"/>
</dbReference>
<dbReference type="STRING" id="684364.F4P4Z8"/>
<name>F4P4Z8_BATDJ</name>
<dbReference type="RefSeq" id="XP_006679749.1">
    <property type="nucleotide sequence ID" value="XM_006679686.1"/>
</dbReference>
<dbReference type="GO" id="GO:0005739">
    <property type="term" value="C:mitochondrion"/>
    <property type="evidence" value="ECO:0000318"/>
    <property type="project" value="GO_Central"/>
</dbReference>
<dbReference type="AlphaFoldDB" id="F4P4Z8"/>
<dbReference type="Gene3D" id="1.25.40.10">
    <property type="entry name" value="Tetratricopeptide repeat domain"/>
    <property type="match status" value="1"/>
</dbReference>
<sequence length="524" mass="60011">MKCMKHKPGLADIVQSNGAALMTGPLTRLYAGSNSRKRLFTMSSSRESSFTQSSLHDTHTVPVTNNLLNQLIQLLSTNNDQQAYQLFLQIQRSSPSLLSCLPSTDYNTLINSVFYSKSRIGHSNPSRLSQSVQIYNIMLSHNIQPIFSTLCLAINIYGRLNQIDKVESTYLDIRTKGYNTCHPSVLRYMCQAYILSGNSPIAMMYFELLGRTHPNMAFKTLAHAYALKGDELGIISFLDHMDMAEYPLTSAILVSICKGYHQLRKYEAVFALINHFTLKCGKPMDFNLYRIMIQCRNDLKEYQTALNLIQEMRESTHIRLDTSILHEELVAFAGLRNTLKVWSIYRTIIPDSHLFVHARVCLARMVGPLHSQSTIFNLKKQLTANQVGLNRAFYDLLRGYTELGDVTSVKQIIYYFVDHNYDFSPSVYAQIVWAYIALGKRGGCIDGAWEYVKHMPLGNTWEDERMVWHGMVVCRLMFSPEKVDEVINVLKLKFPHVDTNDVIDLAHVRIDRGRSRFNDRWDAE</sequence>
<proteinExistence type="predicted"/>
<dbReference type="EMBL" id="GL882885">
    <property type="protein sequence ID" value="EGF79999.1"/>
    <property type="molecule type" value="Genomic_DNA"/>
</dbReference>
<reference evidence="1 2" key="1">
    <citation type="submission" date="2009-12" db="EMBL/GenBank/DDBJ databases">
        <title>The draft genome of Batrachochytrium dendrobatidis.</title>
        <authorList>
            <consortium name="US DOE Joint Genome Institute (JGI-PGF)"/>
            <person name="Kuo A."/>
            <person name="Salamov A."/>
            <person name="Schmutz J."/>
            <person name="Lucas S."/>
            <person name="Pitluck S."/>
            <person name="Rosenblum E."/>
            <person name="Stajich J."/>
            <person name="Eisen M."/>
            <person name="Grigoriev I.V."/>
        </authorList>
    </citation>
    <scope>NUCLEOTIDE SEQUENCE [LARGE SCALE GENOMIC DNA]</scope>
    <source>
        <strain evidence="2">JAM81 / FGSC 10211</strain>
    </source>
</reference>